<gene>
    <name evidence="2" type="ORF">RCG21_29395</name>
</gene>
<evidence type="ECO:0000256" key="1">
    <source>
        <dbReference type="SAM" id="Phobius"/>
    </source>
</evidence>
<keyword evidence="1" id="KW-1133">Transmembrane helix</keyword>
<dbReference type="AlphaFoldDB" id="A0AA90TUM9"/>
<keyword evidence="3" id="KW-1185">Reference proteome</keyword>
<keyword evidence="1" id="KW-0472">Membrane</keyword>
<evidence type="ECO:0000313" key="3">
    <source>
        <dbReference type="Proteomes" id="UP001178888"/>
    </source>
</evidence>
<protein>
    <submittedName>
        <fullName evidence="2">Uncharacterized protein</fullName>
    </submittedName>
</protein>
<organism evidence="2 3">
    <name type="scientific">Bacillus salipaludis</name>
    <dbReference type="NCBI Taxonomy" id="2547811"/>
    <lineage>
        <taxon>Bacteria</taxon>
        <taxon>Bacillati</taxon>
        <taxon>Bacillota</taxon>
        <taxon>Bacilli</taxon>
        <taxon>Bacillales</taxon>
        <taxon>Bacillaceae</taxon>
        <taxon>Bacillus</taxon>
    </lineage>
</organism>
<evidence type="ECO:0000313" key="2">
    <source>
        <dbReference type="EMBL" id="MDQ6600389.1"/>
    </source>
</evidence>
<sequence length="209" mass="24651">MLTPAQQKIRQELEELQIKGLLHTEQKNNYPEIKQLSNRDKRVFKITCMVLFIFVLLIFSLALYNKKSIENKEAFISYLSKAQDLNQKGDRLLDNTQSEPNPSRIKIIQALSLQRKLNEQAKNLKAPANFSELKKDFLAVNEERLNILTDMQKNNLTGMKRSLNQLYVKQELEKDRLIRAFQKASITYKKYENGTIQYWYKKHSYVYGI</sequence>
<dbReference type="EMBL" id="JAVGVR010000001">
    <property type="protein sequence ID" value="MDQ6600389.1"/>
    <property type="molecule type" value="Genomic_DNA"/>
</dbReference>
<dbReference type="Proteomes" id="UP001178888">
    <property type="component" value="Unassembled WGS sequence"/>
</dbReference>
<feature type="transmembrane region" description="Helical" evidence="1">
    <location>
        <begin position="43"/>
        <end position="64"/>
    </location>
</feature>
<comment type="caution">
    <text evidence="2">The sequence shown here is derived from an EMBL/GenBank/DDBJ whole genome shotgun (WGS) entry which is preliminary data.</text>
</comment>
<reference evidence="2" key="1">
    <citation type="submission" date="2023-08" db="EMBL/GenBank/DDBJ databases">
        <title>Nitrogen cycling bacteria in agricultural field soils.</title>
        <authorList>
            <person name="Jang J."/>
        </authorList>
    </citation>
    <scope>NUCLEOTIDE SEQUENCE</scope>
    <source>
        <strain evidence="2">PS3-36</strain>
    </source>
</reference>
<accession>A0AA90TUM9</accession>
<dbReference type="RefSeq" id="WP_308914075.1">
    <property type="nucleotide sequence ID" value="NZ_JAVGVR010000001.1"/>
</dbReference>
<name>A0AA90TUM9_9BACI</name>
<proteinExistence type="predicted"/>
<keyword evidence="1" id="KW-0812">Transmembrane</keyword>